<protein>
    <submittedName>
        <fullName evidence="2">Cytochrome C and Quinol oxidase polypeptide I</fullName>
    </submittedName>
</protein>
<feature type="transmembrane region" description="Helical" evidence="1">
    <location>
        <begin position="12"/>
        <end position="32"/>
    </location>
</feature>
<feature type="transmembrane region" description="Helical" evidence="1">
    <location>
        <begin position="69"/>
        <end position="89"/>
    </location>
</feature>
<dbReference type="EMBL" id="LKCM01000177">
    <property type="protein sequence ID" value="KPQ43127.1"/>
    <property type="molecule type" value="Genomic_DNA"/>
</dbReference>
<proteinExistence type="predicted"/>
<accession>A0A0P8CJL0</accession>
<keyword evidence="1" id="KW-1133">Transmembrane helix</keyword>
<keyword evidence="1" id="KW-0812">Transmembrane</keyword>
<sequence length="136" mass="15316">MNNLARLFIKTSLVYLALSTILGVLITIGPGYSFMHSHFALIGWVSFMLFGLAYESIPRYTSRALHSRKLGIIQFWLANIGLIGLSLSYPFMRMYMLKEKDASDAATAVMIFGLIEAISVFIFIYNIWKSMGNSSK</sequence>
<evidence type="ECO:0000313" key="3">
    <source>
        <dbReference type="Proteomes" id="UP000050360"/>
    </source>
</evidence>
<dbReference type="AlphaFoldDB" id="A0A0P8CJL0"/>
<name>A0A0P8CJL0_9EURY</name>
<comment type="caution">
    <text evidence="2">The sequence shown here is derived from an EMBL/GenBank/DDBJ whole genome shotgun (WGS) entry which is preliminary data.</text>
</comment>
<dbReference type="Gene3D" id="1.20.210.10">
    <property type="entry name" value="Cytochrome c oxidase-like, subunit I domain"/>
    <property type="match status" value="1"/>
</dbReference>
<evidence type="ECO:0000313" key="2">
    <source>
        <dbReference type="EMBL" id="KPQ43127.1"/>
    </source>
</evidence>
<reference evidence="2 3" key="1">
    <citation type="submission" date="2015-09" db="EMBL/GenBank/DDBJ databases">
        <title>A metagenomics-based metabolic model of nitrate-dependent anaerobic oxidation of methane by Methanoperedens-like archaea.</title>
        <authorList>
            <person name="Arshad A."/>
            <person name="Speth D.R."/>
            <person name="De Graaf R.M."/>
            <person name="Op Den Camp H.J."/>
            <person name="Jetten M.S."/>
            <person name="Welte C.U."/>
        </authorList>
    </citation>
    <scope>NUCLEOTIDE SEQUENCE [LARGE SCALE GENOMIC DNA]</scope>
</reference>
<dbReference type="GO" id="GO:0020037">
    <property type="term" value="F:heme binding"/>
    <property type="evidence" value="ECO:0007669"/>
    <property type="project" value="InterPro"/>
</dbReference>
<organism evidence="2 3">
    <name type="scientific">Candidatus Methanoperedens nitratireducens</name>
    <dbReference type="NCBI Taxonomy" id="1392998"/>
    <lineage>
        <taxon>Archaea</taxon>
        <taxon>Methanobacteriati</taxon>
        <taxon>Methanobacteriota</taxon>
        <taxon>Stenosarchaea group</taxon>
        <taxon>Methanomicrobia</taxon>
        <taxon>Methanosarcinales</taxon>
        <taxon>ANME-2 cluster</taxon>
        <taxon>Candidatus Methanoperedentaceae</taxon>
        <taxon>Candidatus Methanoperedens</taxon>
    </lineage>
</organism>
<dbReference type="GO" id="GO:0016020">
    <property type="term" value="C:membrane"/>
    <property type="evidence" value="ECO:0007669"/>
    <property type="project" value="InterPro"/>
</dbReference>
<dbReference type="SUPFAM" id="SSF81442">
    <property type="entry name" value="Cytochrome c oxidase subunit I-like"/>
    <property type="match status" value="1"/>
</dbReference>
<dbReference type="GO" id="GO:0004129">
    <property type="term" value="F:cytochrome-c oxidase activity"/>
    <property type="evidence" value="ECO:0007669"/>
    <property type="project" value="InterPro"/>
</dbReference>
<dbReference type="GO" id="GO:0009060">
    <property type="term" value="P:aerobic respiration"/>
    <property type="evidence" value="ECO:0007669"/>
    <property type="project" value="InterPro"/>
</dbReference>
<feature type="transmembrane region" description="Helical" evidence="1">
    <location>
        <begin position="38"/>
        <end position="57"/>
    </location>
</feature>
<gene>
    <name evidence="2" type="ORF">MPEBLZ_02309</name>
</gene>
<evidence type="ECO:0000256" key="1">
    <source>
        <dbReference type="SAM" id="Phobius"/>
    </source>
</evidence>
<dbReference type="Proteomes" id="UP000050360">
    <property type="component" value="Unassembled WGS sequence"/>
</dbReference>
<dbReference type="InterPro" id="IPR036927">
    <property type="entry name" value="Cyt_c_oxase-like_su1_sf"/>
</dbReference>
<feature type="transmembrane region" description="Helical" evidence="1">
    <location>
        <begin position="109"/>
        <end position="128"/>
    </location>
</feature>
<keyword evidence="1" id="KW-0472">Membrane</keyword>